<reference evidence="14" key="1">
    <citation type="journal article" date="2023" name="Front. Microbiol.">
        <title>Ralstonia chuxiongensis sp. nov., Ralstonia mojiangensis sp. nov., and Ralstonia soli sp. nov., isolated from tobacco fields, are three novel species in the family Burkholderiaceae.</title>
        <authorList>
            <person name="Lu C.H."/>
            <person name="Zhang Y.Y."/>
            <person name="Jiang N."/>
            <person name="Chen W."/>
            <person name="Shao X."/>
            <person name="Zhao Z.M."/>
            <person name="Lu W.L."/>
            <person name="Hu X."/>
            <person name="Xi Y.X."/>
            <person name="Zou S.Y."/>
            <person name="Wei Q.J."/>
            <person name="Lin Z.L."/>
            <person name="Gong L."/>
            <person name="Gai X.T."/>
            <person name="Zhang L.Q."/>
            <person name="Li J.Y."/>
            <person name="Jin Y."/>
            <person name="Xia Z.Y."/>
        </authorList>
    </citation>
    <scope>NUCLEOTIDE SEQUENCE [LARGE SCALE GENOMIC DNA]</scope>
    <source>
        <strain evidence="14">21YRMH01-3</strain>
    </source>
</reference>
<dbReference type="InterPro" id="IPR048445">
    <property type="entry name" value="DncV-like_NTFase"/>
</dbReference>
<evidence type="ECO:0000256" key="3">
    <source>
        <dbReference type="ARBA" id="ARBA00022723"/>
    </source>
</evidence>
<dbReference type="GO" id="GO:0005524">
    <property type="term" value="F:ATP binding"/>
    <property type="evidence" value="ECO:0007669"/>
    <property type="project" value="UniProtKB-KW"/>
</dbReference>
<sequence>MANVHKHLLNYFLERVALKEDQKDLMRKRRTSNETRLKDGLRSQKRRSPLRFVKQGSYAMHTMVQANAATSDIDDGVVFAKGDLVGERGGEFTPLQAKNMVCDALNEKQDFKTPPEVRTNCVRVYYADGFTIDMPVYREVERNGKAVYELAATEWKESDPEAVTEWFVGATKKSPDETNGRQLRRMVRLLKAWSKSRASWTLPSGFVLSILTNEKYPQGGWKDRDDQALYNLVCDIHARLQWNLTVTRPVAPYDSVTKTNDDADMRNMRDKLADAKTTLAPLGDSNATEQEAMEALKSFFNTDYFDEAIEDQKNAKKSQAVGATGFVRSGSQEPQTQFFKDGGEGRYA</sequence>
<evidence type="ECO:0000256" key="4">
    <source>
        <dbReference type="ARBA" id="ARBA00022741"/>
    </source>
</evidence>
<dbReference type="Proteomes" id="UP001162793">
    <property type="component" value="Unassembled WGS sequence"/>
</dbReference>
<evidence type="ECO:0000256" key="6">
    <source>
        <dbReference type="ARBA" id="ARBA00022842"/>
    </source>
</evidence>
<feature type="compositionally biased region" description="Basic and acidic residues" evidence="11">
    <location>
        <begin position="25"/>
        <end position="42"/>
    </location>
</feature>
<dbReference type="GO" id="GO:0016779">
    <property type="term" value="F:nucleotidyltransferase activity"/>
    <property type="evidence" value="ECO:0007669"/>
    <property type="project" value="UniProtKB-KW"/>
</dbReference>
<comment type="catalytic activity">
    <reaction evidence="10">
        <text>GTP + ATP = 3',3'-cGAMP + 2 diphosphate</text>
        <dbReference type="Rhea" id="RHEA:35647"/>
        <dbReference type="ChEBI" id="CHEBI:30616"/>
        <dbReference type="ChEBI" id="CHEBI:33019"/>
        <dbReference type="ChEBI" id="CHEBI:37565"/>
        <dbReference type="ChEBI" id="CHEBI:71501"/>
    </reaction>
    <physiologicalReaction direction="left-to-right" evidence="10">
        <dbReference type="Rhea" id="RHEA:35648"/>
    </physiologicalReaction>
</comment>
<keyword evidence="7" id="KW-0546">Nucleotide metabolism</keyword>
<dbReference type="GO" id="GO:0046872">
    <property type="term" value="F:metal ion binding"/>
    <property type="evidence" value="ECO:0007669"/>
    <property type="project" value="UniProtKB-KW"/>
</dbReference>
<feature type="region of interest" description="Disordered" evidence="11">
    <location>
        <begin position="325"/>
        <end position="348"/>
    </location>
</feature>
<accession>A0AA42BKB8</accession>
<organism evidence="13 14">
    <name type="scientific">Ralstonia chuxiongensis</name>
    <dbReference type="NCBI Taxonomy" id="2957504"/>
    <lineage>
        <taxon>Bacteria</taxon>
        <taxon>Pseudomonadati</taxon>
        <taxon>Pseudomonadota</taxon>
        <taxon>Betaproteobacteria</taxon>
        <taxon>Burkholderiales</taxon>
        <taxon>Burkholderiaceae</taxon>
        <taxon>Ralstonia</taxon>
    </lineage>
</organism>
<proteinExistence type="predicted"/>
<dbReference type="GO" id="GO:0051607">
    <property type="term" value="P:defense response to virus"/>
    <property type="evidence" value="ECO:0007669"/>
    <property type="project" value="UniProtKB-KW"/>
</dbReference>
<keyword evidence="4" id="KW-0547">Nucleotide-binding</keyword>
<evidence type="ECO:0000313" key="14">
    <source>
        <dbReference type="Proteomes" id="UP001162793"/>
    </source>
</evidence>
<evidence type="ECO:0000256" key="2">
    <source>
        <dbReference type="ARBA" id="ARBA00022695"/>
    </source>
</evidence>
<dbReference type="RefSeq" id="WP_253541023.1">
    <property type="nucleotide sequence ID" value="NZ_JAMYWC010000007.1"/>
</dbReference>
<comment type="caution">
    <text evidence="13">The sequence shown here is derived from an EMBL/GenBank/DDBJ whole genome shotgun (WGS) entry which is preliminary data.</text>
</comment>
<gene>
    <name evidence="13" type="ORF">NKG59_21255</name>
</gene>
<evidence type="ECO:0000256" key="5">
    <source>
        <dbReference type="ARBA" id="ARBA00022840"/>
    </source>
</evidence>
<feature type="compositionally biased region" description="Polar residues" evidence="11">
    <location>
        <begin position="329"/>
        <end position="338"/>
    </location>
</feature>
<protein>
    <recommendedName>
        <fullName evidence="9">Cyclic GMP-AMP synthase</fullName>
    </recommendedName>
</protein>
<evidence type="ECO:0000259" key="12">
    <source>
        <dbReference type="Pfam" id="PF21654"/>
    </source>
</evidence>
<evidence type="ECO:0000256" key="11">
    <source>
        <dbReference type="SAM" id="MobiDB-lite"/>
    </source>
</evidence>
<keyword evidence="2" id="KW-0548">Nucleotidyltransferase</keyword>
<feature type="domain" description="Cyclic GMP-AMP synthase DncV-like nucleotidyltransferase" evidence="12">
    <location>
        <begin position="51"/>
        <end position="137"/>
    </location>
</feature>
<keyword evidence="1" id="KW-0808">Transferase</keyword>
<keyword evidence="5" id="KW-0067">ATP-binding</keyword>
<evidence type="ECO:0000313" key="13">
    <source>
        <dbReference type="EMBL" id="MCP1174898.1"/>
    </source>
</evidence>
<dbReference type="GO" id="GO:0009117">
    <property type="term" value="P:nucleotide metabolic process"/>
    <property type="evidence" value="ECO:0007669"/>
    <property type="project" value="UniProtKB-KW"/>
</dbReference>
<dbReference type="Pfam" id="PF21654">
    <property type="entry name" value="DncV-like_NTFase"/>
    <property type="match status" value="1"/>
</dbReference>
<evidence type="ECO:0000256" key="8">
    <source>
        <dbReference type="ARBA" id="ARBA00023118"/>
    </source>
</evidence>
<evidence type="ECO:0000256" key="7">
    <source>
        <dbReference type="ARBA" id="ARBA00023080"/>
    </source>
</evidence>
<dbReference type="EMBL" id="JAMYWC010000007">
    <property type="protein sequence ID" value="MCP1174898.1"/>
    <property type="molecule type" value="Genomic_DNA"/>
</dbReference>
<feature type="region of interest" description="Disordered" evidence="11">
    <location>
        <begin position="25"/>
        <end position="44"/>
    </location>
</feature>
<name>A0AA42BKB8_9RALS</name>
<evidence type="ECO:0000256" key="9">
    <source>
        <dbReference type="ARBA" id="ARBA00044145"/>
    </source>
</evidence>
<keyword evidence="14" id="KW-1185">Reference proteome</keyword>
<evidence type="ECO:0000256" key="1">
    <source>
        <dbReference type="ARBA" id="ARBA00022679"/>
    </source>
</evidence>
<keyword evidence="3" id="KW-0479">Metal-binding</keyword>
<evidence type="ECO:0000256" key="10">
    <source>
        <dbReference type="ARBA" id="ARBA00048304"/>
    </source>
</evidence>
<dbReference type="AlphaFoldDB" id="A0AA42BKB8"/>
<keyword evidence="8" id="KW-0051">Antiviral defense</keyword>
<keyword evidence="6" id="KW-0460">Magnesium</keyword>